<dbReference type="Gene3D" id="3.40.50.10320">
    <property type="entry name" value="LmbE-like"/>
    <property type="match status" value="1"/>
</dbReference>
<dbReference type="InterPro" id="IPR003737">
    <property type="entry name" value="GlcNAc_PI_deacetylase-related"/>
</dbReference>
<dbReference type="SUPFAM" id="SSF102588">
    <property type="entry name" value="LmbE-like"/>
    <property type="match status" value="1"/>
</dbReference>
<organism evidence="1 2">
    <name type="scientific">Ulvibacterium marinum</name>
    <dbReference type="NCBI Taxonomy" id="2419782"/>
    <lineage>
        <taxon>Bacteria</taxon>
        <taxon>Pseudomonadati</taxon>
        <taxon>Bacteroidota</taxon>
        <taxon>Flavobacteriia</taxon>
        <taxon>Flavobacteriales</taxon>
        <taxon>Flavobacteriaceae</taxon>
        <taxon>Ulvibacterium</taxon>
    </lineage>
</organism>
<dbReference type="InterPro" id="IPR024078">
    <property type="entry name" value="LmbE-like_dom_sf"/>
</dbReference>
<dbReference type="AlphaFoldDB" id="A0A3B0C4M9"/>
<proteinExistence type="predicted"/>
<gene>
    <name evidence="1" type="ORF">D7Z94_07825</name>
</gene>
<sequence>MRHILVFFAVLLLSPFKGHVQTAKNTPSSEIFQSLQKLNFLGSVLYVAAHPDDENTRLISYFANEKKARTAYLSLTRGDGGQNMIGPELRELLGVLRTQELLAARRIDGGEQIFSRANDFGYSKHPKETLKIWNENQVLADVVWAIRNFKPDVIINRFDHRTPGTTHGHHTSSALLSVEAFDLTGDPKEYPEQLTYTETWQPKRLFFNTFWWFYGSRENFEKADKSKMLTADIGTYYPVLGVSNNEIASRSRSQHRSQGFGTLSVRGSENEYLELIKGTLPKDKTNIFEGVDTSWSRLEGGAAIGAILTQVEKTFNFMDPAEHIDELLQAYELIKELKDDHWREIKSKEIKKLILDVTGLYLEASAAESYTNPGESVEIDIEAINRSKVDVVLKSVLLSGKMTDEKDIALKENQKFNLTLNLEVPKNTAYTSPYWLNKKGSLGMYSVEKQEWIGKPETPKPFEAQFVLDFNGNSISFKKPVVHRYSERDKGELYRPFEILPKATARFDDKVLIFANAEPKKIPITVKAHADSVEGKVQLCFSKGWTVEQEIKSFKIAKKGDEQTLIFSMIPPSYEDESYITPLVKINGSEISKELVTISYDHIPTQSVLLPSEAKVVRLNIQKTGENIGYIMGAGDKVPESLEQIGYTVHLVDPKDITPENLKKFDALVVGIRAYNVVDELKFKQRYLLDYTKNGGNLIVQYNTSGRWDSQFPNIAPYPITLSRDRVTDENSNVEILAKNHPIVNFPNAITHEDFNGWVQERGLYFPNKWSGEFTPILSMNDQGEPKTNGSLIVAPYGKGHYIYTGLSFFRELPAGVPGAYKLFSNMLSLGKEKIDTDTQVKGKG</sequence>
<accession>A0A3B0C4M9</accession>
<reference evidence="1 2" key="1">
    <citation type="submission" date="2018-10" db="EMBL/GenBank/DDBJ databases">
        <title>Ulvibacterium marinum gen. nov., sp. nov., a novel marine bacterium of the family Flavobacteriaceae, isolated from a culture of the green alga Ulva prolifera.</title>
        <authorList>
            <person name="Zhang Z."/>
        </authorList>
    </citation>
    <scope>NUCLEOTIDE SEQUENCE [LARGE SCALE GENOMIC DNA]</scope>
    <source>
        <strain evidence="1 2">CCMM003</strain>
    </source>
</reference>
<comment type="caution">
    <text evidence="1">The sequence shown here is derived from an EMBL/GenBank/DDBJ whole genome shotgun (WGS) entry which is preliminary data.</text>
</comment>
<keyword evidence="2" id="KW-1185">Reference proteome</keyword>
<protein>
    <submittedName>
        <fullName evidence="1">LmbE family protein</fullName>
    </submittedName>
</protein>
<dbReference type="Proteomes" id="UP000276603">
    <property type="component" value="Unassembled WGS sequence"/>
</dbReference>
<dbReference type="Pfam" id="PF02585">
    <property type="entry name" value="PIG-L"/>
    <property type="match status" value="1"/>
</dbReference>
<dbReference type="RefSeq" id="WP_120711019.1">
    <property type="nucleotide sequence ID" value="NZ_RBCJ01000002.1"/>
</dbReference>
<dbReference type="SUPFAM" id="SSF52317">
    <property type="entry name" value="Class I glutamine amidotransferase-like"/>
    <property type="match status" value="1"/>
</dbReference>
<dbReference type="EMBL" id="RBCJ01000002">
    <property type="protein sequence ID" value="RKN80863.1"/>
    <property type="molecule type" value="Genomic_DNA"/>
</dbReference>
<evidence type="ECO:0000313" key="1">
    <source>
        <dbReference type="EMBL" id="RKN80863.1"/>
    </source>
</evidence>
<dbReference type="Gene3D" id="3.40.50.880">
    <property type="match status" value="1"/>
</dbReference>
<dbReference type="OrthoDB" id="9759749at2"/>
<dbReference type="InterPro" id="IPR029062">
    <property type="entry name" value="Class_I_gatase-like"/>
</dbReference>
<evidence type="ECO:0000313" key="2">
    <source>
        <dbReference type="Proteomes" id="UP000276603"/>
    </source>
</evidence>
<name>A0A3B0C4M9_9FLAO</name>